<keyword evidence="2" id="KW-0540">Nuclease</keyword>
<evidence type="ECO:0000259" key="1">
    <source>
        <dbReference type="Pfam" id="PF01844"/>
    </source>
</evidence>
<sequence>MFNVKKSDKIPPSLAEKKSWSGEDVWDALVEDFHGKCYLCEEKNPLDINVEHFHPQGEYEEKAYEWNNLYMSCSRCNNIKLSKYNDLLDCCDNDVDVFKMVYIGVPVTQYSNRVEVKTDSDDPKAKTTVDLLDRIYNSNHSINKKITGAFLRKKIHLQYTKLLNWMTIYFDEESTQSERNNALAKIGVLIEKKQPFSAAMRWCVLEDEVLNPLFKDRMD</sequence>
<feature type="domain" description="HNH" evidence="1">
    <location>
        <begin position="37"/>
        <end position="80"/>
    </location>
</feature>
<dbReference type="Gene3D" id="1.10.30.50">
    <property type="match status" value="1"/>
</dbReference>
<dbReference type="EMBL" id="JASJUT010000003">
    <property type="protein sequence ID" value="MDK2595407.1"/>
    <property type="molecule type" value="Genomic_DNA"/>
</dbReference>
<dbReference type="InterPro" id="IPR002711">
    <property type="entry name" value="HNH"/>
</dbReference>
<reference evidence="2 3" key="1">
    <citation type="submission" date="2023-05" db="EMBL/GenBank/DDBJ databases">
        <title>Pseudoalteromonas ardens sp. nov., Pseudoalteromonas obscura sp. nov., and Pseudoalteromonas umbrosa sp. nov., isolated from the coral Montipora capitata.</title>
        <authorList>
            <person name="Thomas E.M."/>
            <person name="Smith E.M."/>
            <person name="Papke E."/>
            <person name="Shlafstein M.D."/>
            <person name="Oline D.K."/>
            <person name="Videau P."/>
            <person name="Saw J.H."/>
            <person name="Strangman W.K."/>
            <person name="Ushijima B."/>
        </authorList>
    </citation>
    <scope>NUCLEOTIDE SEQUENCE [LARGE SCALE GENOMIC DNA]</scope>
    <source>
        <strain evidence="2 3">P94</strain>
    </source>
</reference>
<keyword evidence="3" id="KW-1185">Reference proteome</keyword>
<dbReference type="RefSeq" id="WP_284137115.1">
    <property type="nucleotide sequence ID" value="NZ_JASJUT010000003.1"/>
</dbReference>
<keyword evidence="2" id="KW-0378">Hydrolase</keyword>
<evidence type="ECO:0000313" key="2">
    <source>
        <dbReference type="EMBL" id="MDK2595407.1"/>
    </source>
</evidence>
<accession>A0ABT7EK30</accession>
<proteinExistence type="predicted"/>
<dbReference type="Proteomes" id="UP001231915">
    <property type="component" value="Unassembled WGS sequence"/>
</dbReference>
<dbReference type="Pfam" id="PF01844">
    <property type="entry name" value="HNH"/>
    <property type="match status" value="1"/>
</dbReference>
<protein>
    <submittedName>
        <fullName evidence="2">HNH endonuclease</fullName>
    </submittedName>
</protein>
<comment type="caution">
    <text evidence="2">The sequence shown here is derived from an EMBL/GenBank/DDBJ whole genome shotgun (WGS) entry which is preliminary data.</text>
</comment>
<dbReference type="GO" id="GO:0004519">
    <property type="term" value="F:endonuclease activity"/>
    <property type="evidence" value="ECO:0007669"/>
    <property type="project" value="UniProtKB-KW"/>
</dbReference>
<name>A0ABT7EK30_9GAMM</name>
<gene>
    <name evidence="2" type="ORF">QNM18_10160</name>
</gene>
<evidence type="ECO:0000313" key="3">
    <source>
        <dbReference type="Proteomes" id="UP001231915"/>
    </source>
</evidence>
<organism evidence="2 3">
    <name type="scientific">Pseudoalteromonas obscura</name>
    <dbReference type="NCBI Taxonomy" id="3048491"/>
    <lineage>
        <taxon>Bacteria</taxon>
        <taxon>Pseudomonadati</taxon>
        <taxon>Pseudomonadota</taxon>
        <taxon>Gammaproteobacteria</taxon>
        <taxon>Alteromonadales</taxon>
        <taxon>Pseudoalteromonadaceae</taxon>
        <taxon>Pseudoalteromonas</taxon>
    </lineage>
</organism>
<keyword evidence="2" id="KW-0255">Endonuclease</keyword>